<proteinExistence type="predicted"/>
<accession>A0A9P6CM38</accession>
<dbReference type="AlphaFoldDB" id="A0A9P6CM38"/>
<gene>
    <name evidence="1" type="ORF">BDN70DRAFT_900998</name>
</gene>
<reference evidence="1" key="1">
    <citation type="submission" date="2020-11" db="EMBL/GenBank/DDBJ databases">
        <authorList>
            <consortium name="DOE Joint Genome Institute"/>
            <person name="Ahrendt S."/>
            <person name="Riley R."/>
            <person name="Andreopoulos W."/>
            <person name="Labutti K."/>
            <person name="Pangilinan J."/>
            <person name="Ruiz-Duenas F.J."/>
            <person name="Barrasa J.M."/>
            <person name="Sanchez-Garcia M."/>
            <person name="Camarero S."/>
            <person name="Miyauchi S."/>
            <person name="Serrano A."/>
            <person name="Linde D."/>
            <person name="Babiker R."/>
            <person name="Drula E."/>
            <person name="Ayuso-Fernandez I."/>
            <person name="Pacheco R."/>
            <person name="Padilla G."/>
            <person name="Ferreira P."/>
            <person name="Barriuso J."/>
            <person name="Kellner H."/>
            <person name="Castanera R."/>
            <person name="Alfaro M."/>
            <person name="Ramirez L."/>
            <person name="Pisabarro A.G."/>
            <person name="Kuo A."/>
            <person name="Tritt A."/>
            <person name="Lipzen A."/>
            <person name="He G."/>
            <person name="Yan M."/>
            <person name="Ng V."/>
            <person name="Cullen D."/>
            <person name="Martin F."/>
            <person name="Rosso M.-N."/>
            <person name="Henrissat B."/>
            <person name="Hibbett D."/>
            <person name="Martinez A.T."/>
            <person name="Grigoriev I.V."/>
        </authorList>
    </citation>
    <scope>NUCLEOTIDE SEQUENCE</scope>
    <source>
        <strain evidence="1">CIRM-BRFM 674</strain>
    </source>
</reference>
<keyword evidence="2" id="KW-1185">Reference proteome</keyword>
<dbReference type="EMBL" id="MU155611">
    <property type="protein sequence ID" value="KAF9471876.1"/>
    <property type="molecule type" value="Genomic_DNA"/>
</dbReference>
<evidence type="ECO:0000313" key="1">
    <source>
        <dbReference type="EMBL" id="KAF9471876.1"/>
    </source>
</evidence>
<dbReference type="OrthoDB" id="3044801at2759"/>
<sequence>MSAPFEIYKFSVMQFNTFLIVTTLVVSAPWAMSATISGFAEVNCTGNPIISGTASPGECISTGSIGVRSFSYSGVPNKIEFFVLTGAIGQCLNGLELVLNGGSGCGTAPVGLNWGSVMVL</sequence>
<organism evidence="1 2">
    <name type="scientific">Pholiota conissans</name>
    <dbReference type="NCBI Taxonomy" id="109636"/>
    <lineage>
        <taxon>Eukaryota</taxon>
        <taxon>Fungi</taxon>
        <taxon>Dikarya</taxon>
        <taxon>Basidiomycota</taxon>
        <taxon>Agaricomycotina</taxon>
        <taxon>Agaricomycetes</taxon>
        <taxon>Agaricomycetidae</taxon>
        <taxon>Agaricales</taxon>
        <taxon>Agaricineae</taxon>
        <taxon>Strophariaceae</taxon>
        <taxon>Pholiota</taxon>
    </lineage>
</organism>
<dbReference type="Proteomes" id="UP000807469">
    <property type="component" value="Unassembled WGS sequence"/>
</dbReference>
<name>A0A9P6CM38_9AGAR</name>
<evidence type="ECO:0000313" key="2">
    <source>
        <dbReference type="Proteomes" id="UP000807469"/>
    </source>
</evidence>
<comment type="caution">
    <text evidence="1">The sequence shown here is derived from an EMBL/GenBank/DDBJ whole genome shotgun (WGS) entry which is preliminary data.</text>
</comment>
<protein>
    <submittedName>
        <fullName evidence="1">Uncharacterized protein</fullName>
    </submittedName>
</protein>